<keyword evidence="5" id="KW-0812">Transmembrane</keyword>
<dbReference type="PROSITE" id="PS00022">
    <property type="entry name" value="EGF_1"/>
    <property type="match status" value="2"/>
</dbReference>
<proteinExistence type="predicted"/>
<feature type="compositionally biased region" description="Basic and acidic residues" evidence="4">
    <location>
        <begin position="1889"/>
        <end position="1903"/>
    </location>
</feature>
<feature type="region of interest" description="Disordered" evidence="4">
    <location>
        <begin position="1884"/>
        <end position="1903"/>
    </location>
</feature>
<feature type="disulfide bond" evidence="3">
    <location>
        <begin position="75"/>
        <end position="85"/>
    </location>
</feature>
<evidence type="ECO:0000313" key="10">
    <source>
        <dbReference type="Proteomes" id="UP000005408"/>
    </source>
</evidence>
<dbReference type="Gene3D" id="1.10.510.10">
    <property type="entry name" value="Transferase(Phosphotransferase) domain 1"/>
    <property type="match status" value="1"/>
</dbReference>
<feature type="domain" description="Protein kinase" evidence="6">
    <location>
        <begin position="1731"/>
        <end position="2014"/>
    </location>
</feature>
<comment type="caution">
    <text evidence="3">Lacks conserved residue(s) required for the propagation of feature annotation.</text>
</comment>
<dbReference type="PRINTS" id="PR00109">
    <property type="entry name" value="TYRKINASE"/>
</dbReference>
<dbReference type="SUPFAM" id="SSF49265">
    <property type="entry name" value="Fibronectin type III"/>
    <property type="match status" value="2"/>
</dbReference>
<accession>A0A8W8I651</accession>
<evidence type="ECO:0000256" key="5">
    <source>
        <dbReference type="SAM" id="Phobius"/>
    </source>
</evidence>
<dbReference type="InterPro" id="IPR000719">
    <property type="entry name" value="Prot_kinase_dom"/>
</dbReference>
<keyword evidence="3" id="KW-1015">Disulfide bond</keyword>
<dbReference type="SUPFAM" id="SSF56112">
    <property type="entry name" value="Protein kinase-like (PK-like)"/>
    <property type="match status" value="1"/>
</dbReference>
<keyword evidence="5" id="KW-1133">Transmembrane helix</keyword>
<dbReference type="CDD" id="cd00063">
    <property type="entry name" value="FN3"/>
    <property type="match status" value="2"/>
</dbReference>
<dbReference type="GO" id="GO:0043235">
    <property type="term" value="C:receptor complex"/>
    <property type="evidence" value="ECO:0007669"/>
    <property type="project" value="TreeGrafter"/>
</dbReference>
<dbReference type="InterPro" id="IPR050122">
    <property type="entry name" value="RTK"/>
</dbReference>
<feature type="domain" description="EGF-like" evidence="7">
    <location>
        <begin position="910"/>
        <end position="942"/>
    </location>
</feature>
<keyword evidence="3" id="KW-0245">EGF-like domain</keyword>
<dbReference type="SMART" id="SM00181">
    <property type="entry name" value="EGF"/>
    <property type="match status" value="5"/>
</dbReference>
<dbReference type="InterPro" id="IPR011009">
    <property type="entry name" value="Kinase-like_dom_sf"/>
</dbReference>
<feature type="transmembrane region" description="Helical" evidence="5">
    <location>
        <begin position="1648"/>
        <end position="1670"/>
    </location>
</feature>
<dbReference type="SMART" id="SM00060">
    <property type="entry name" value="FN3"/>
    <property type="match status" value="2"/>
</dbReference>
<dbReference type="GO" id="GO:0005886">
    <property type="term" value="C:plasma membrane"/>
    <property type="evidence" value="ECO:0007669"/>
    <property type="project" value="TreeGrafter"/>
</dbReference>
<keyword evidence="2" id="KW-0325">Glycoprotein</keyword>
<feature type="domain" description="Fibronectin type-III" evidence="8">
    <location>
        <begin position="747"/>
        <end position="837"/>
    </location>
</feature>
<dbReference type="Proteomes" id="UP000005408">
    <property type="component" value="Unassembled WGS sequence"/>
</dbReference>
<sequence length="2019" mass="227946">MNCYFTAVCNPPCQNGGYCSSPNYCQCSTHYSGRYCNQPVCNPPCLNGGTCTYAPSTCSCPSGVYKGSQCQTPICTPDCQNGGTCVSPGKCACKQTFIGDRCQDPLCAHHSPCFPGNCSDTISCQCSDGFTGDTGLNRCKTLDSNNTPIITKATAFLANIERTGDKEELYRFMTDSSEPNSSKVDELWLSDKDYNYINADFTAMYVPEMEYELPDYVENYTLGIVEGRMRLDLHKVDRRDPNNPFISLNSSFYDCSNRPGSLAPNTSVYACNISSENFDRLLEDGDNLTLTVIAVNGGFRKLKTESSTVVDPFIGQTAEKSMMFRFDFRKPVHCRLDDVPCTSIAFNVTKDVTKSAIEFTWDGWDDVLSGIGKYQIEEFFLRVNPNNNRNLSEIELWKPLNIFTFEKSSRNYTRTPAKPGMYSYILNVVDRANNSQYARTLVLYDTQSSITTDDSSPMVATSAAEVTSYKWQNNLTNPISVSWKSHFRNDFLESNKLLSPVSPYKYFNSDANFYKAVPDNLEDKDGMRTLKGITNAHGVVKFQYTFRHSNQGNDPPDDWRVPTDNFMSQTASFDAIRSNGDSLNVWVKAIDILGNEKIDMMKVYFDETPPDNRGEITFIKNIENSTLPFSSRLIVDTRDTDSGIYGIKYRFTSNNTGAVFKTDFIPGNKSNVALPLTEGYTDKMGDHFYYSHYLEVDNCWMVVSKDPFKNEFVNLKLIVYNRALVSTQKSYMITDLGSLNGIDEYSGPTNLHVETTYSNAVRLRWTVSPTCYERSRITVSGVSKDGKRFLRLVDKDSDHFDLNGLEEETTYNLSFVTEYGDQKSDPIFLTFHTIEAPAALTAGGIAGISIVQCGEVGPSAHTPGLNDAAQAIKAGTAQRQFVSRHVNMDTVADHNNAPVTEVTRGVDVKDVTVCYPSCQHGGRCVSPNTCHCPNGYSGHSCNILTTDMAPIITKCSSYLAFIERTGKRREMYRFATDSSKPNSTEIDTLWINQKRYNFFNVRFSAMFTPPGNMMRPNYVQEFKLGIVSGKIQVDLTKVDRNDPSKQFVSINKTTLNCPYNPGSLNPDTSVYWCNFTDSNFDRLLEHGDNLTISVIATNGGFRKLNKPNSPVQDTFIGQKSTKATRFRFDFVKPQHCITDGKCNQTPFTVLQDITKSRLSFSWDGWSDDMSGVHGFSIQEFLLKPNGNVQPNLTEPDPWHAKNTFQLDVDARSFHHTPSEPGMYSYILNVMDTANNTEFARSLVLYDPDSTITLASNSSRFTVASGVKETNYTWQDNLDRSINAVWKGHFRNKFQEDNKLLIPVSTYMNYDFYTVKARYVLPLLDDMDGNRTLKGIKNVHGIVRFEYAYRNANQGTDNPSILSAVDDIFSETQTFNLSRRDGDGINIWVKATDVMGNTKIDKTQIYFDSTPPRPLTKTDVLFTPNTNVSKYPFSSGLKVLTRDEDSGIYRVHWRLISNNSGVVFKSGFIEGNKSKSDPGYSNGYQIPKGEFFYNSHILDINNCWMVVAKKEFQTEFVMLELTVYNMAMKATHYNHTITDLASLYGMDQYSGPMHLHVAATYDNGVRLKWTIAPSCYNRKETILQYQSSNGQKFSFNIPNDADWVDLNGLDSDTSYNLSFVTKYNGGEVSDPVLLSFKTNESPPTLTGGAIAGIVIVILLLLGGVIFMVTMWRMGRLSRMKQGVQRRVTVVRTRINNRFSSAHTNPAYEDDIYIYGNMAINETNRWVLPSSTIGIESLITSGRFADIYKAMYRPKGNNERKGIVVAKILKSGYSEENALTMRAKINFFGTEVGEHQNILLFIGAVIDNNAMGPYMILEYCEKGQLRDWLMQQKNSTSEDTIEQLYRIIYGISKGMCHLETKKIVHKKLAARNILLTDELEPKICGYGPEPNQKENNDADGNVKSDDKERIPLKWTAPECLTTMRDATTKSDVWSFGIVVWEIFSFGESPYPGIRSRQIKEEIKNGYRMKRPEFANDFYYKLMQHCWQAKPKQRPTFKEIMGDIGKTFSSAPSDEYYYYSEK</sequence>
<dbReference type="PROSITE" id="PS50026">
    <property type="entry name" value="EGF_3"/>
    <property type="match status" value="3"/>
</dbReference>
<protein>
    <recommendedName>
        <fullName evidence="11">Receptor protein-tyrosine kinase</fullName>
    </recommendedName>
</protein>
<dbReference type="InterPro" id="IPR036116">
    <property type="entry name" value="FN3_sf"/>
</dbReference>
<feature type="domain" description="Fibronectin type-III" evidence="8">
    <location>
        <begin position="1550"/>
        <end position="1643"/>
    </location>
</feature>
<evidence type="ECO:0008006" key="11">
    <source>
        <dbReference type="Google" id="ProtNLM"/>
    </source>
</evidence>
<dbReference type="GO" id="GO:0005524">
    <property type="term" value="F:ATP binding"/>
    <property type="evidence" value="ECO:0007669"/>
    <property type="project" value="InterPro"/>
</dbReference>
<dbReference type="Gene3D" id="2.60.40.10">
    <property type="entry name" value="Immunoglobulins"/>
    <property type="match status" value="2"/>
</dbReference>
<evidence type="ECO:0000259" key="6">
    <source>
        <dbReference type="PROSITE" id="PS50011"/>
    </source>
</evidence>
<dbReference type="GO" id="GO:0007169">
    <property type="term" value="P:cell surface receptor protein tyrosine kinase signaling pathway"/>
    <property type="evidence" value="ECO:0007669"/>
    <property type="project" value="TreeGrafter"/>
</dbReference>
<dbReference type="PROSITE" id="PS50853">
    <property type="entry name" value="FN3"/>
    <property type="match status" value="2"/>
</dbReference>
<dbReference type="Gene3D" id="2.10.25.10">
    <property type="entry name" value="Laminin"/>
    <property type="match status" value="3"/>
</dbReference>
<dbReference type="GO" id="GO:0004714">
    <property type="term" value="F:transmembrane receptor protein tyrosine kinase activity"/>
    <property type="evidence" value="ECO:0007669"/>
    <property type="project" value="TreeGrafter"/>
</dbReference>
<dbReference type="CDD" id="cd00054">
    <property type="entry name" value="EGF_CA"/>
    <property type="match status" value="1"/>
</dbReference>
<dbReference type="PANTHER" id="PTHR24416">
    <property type="entry name" value="TYROSINE-PROTEIN KINASE RECEPTOR"/>
    <property type="match status" value="1"/>
</dbReference>
<feature type="disulfide bond" evidence="3">
    <location>
        <begin position="93"/>
        <end position="102"/>
    </location>
</feature>
<reference evidence="9" key="1">
    <citation type="submission" date="2022-08" db="UniProtKB">
        <authorList>
            <consortium name="EnsemblMetazoa"/>
        </authorList>
    </citation>
    <scope>IDENTIFICATION</scope>
    <source>
        <strain evidence="9">05x7-T-G4-1.051#20</strain>
    </source>
</reference>
<feature type="domain" description="EGF-like" evidence="7">
    <location>
        <begin position="72"/>
        <end position="103"/>
    </location>
</feature>
<dbReference type="FunFam" id="1.10.510.10:FF:001927">
    <property type="entry name" value="Receptor protein-tyrosine kinase"/>
    <property type="match status" value="1"/>
</dbReference>
<keyword evidence="5" id="KW-0472">Membrane</keyword>
<feature type="domain" description="EGF-like" evidence="7">
    <location>
        <begin position="37"/>
        <end position="71"/>
    </location>
</feature>
<dbReference type="Pfam" id="PF07714">
    <property type="entry name" value="PK_Tyr_Ser-Thr"/>
    <property type="match status" value="1"/>
</dbReference>
<dbReference type="InterPro" id="IPR000742">
    <property type="entry name" value="EGF"/>
</dbReference>
<dbReference type="InterPro" id="IPR003961">
    <property type="entry name" value="FN3_dom"/>
</dbReference>
<evidence type="ECO:0000256" key="2">
    <source>
        <dbReference type="ARBA" id="ARBA00023180"/>
    </source>
</evidence>
<dbReference type="PANTHER" id="PTHR24416:SF621">
    <property type="entry name" value="TYROSINE KINASE RECEPTOR CAD96CA"/>
    <property type="match status" value="1"/>
</dbReference>
<dbReference type="CDD" id="cd00192">
    <property type="entry name" value="PTKc"/>
    <property type="match status" value="1"/>
</dbReference>
<dbReference type="InterPro" id="IPR013783">
    <property type="entry name" value="Ig-like_fold"/>
</dbReference>
<evidence type="ECO:0000259" key="7">
    <source>
        <dbReference type="PROSITE" id="PS50026"/>
    </source>
</evidence>
<evidence type="ECO:0000256" key="1">
    <source>
        <dbReference type="ARBA" id="ARBA00004167"/>
    </source>
</evidence>
<dbReference type="EnsemblMetazoa" id="G12584.1">
    <property type="protein sequence ID" value="G12584.1:cds"/>
    <property type="gene ID" value="G12584"/>
</dbReference>
<dbReference type="PROSITE" id="PS50011">
    <property type="entry name" value="PROTEIN_KINASE_DOM"/>
    <property type="match status" value="1"/>
</dbReference>
<comment type="subcellular location">
    <subcellularLocation>
        <location evidence="1">Membrane</location>
        <topology evidence="1">Single-pass membrane protein</topology>
    </subcellularLocation>
</comment>
<feature type="disulfide bond" evidence="3">
    <location>
        <begin position="932"/>
        <end position="941"/>
    </location>
</feature>
<feature type="disulfide bond" evidence="3">
    <location>
        <begin position="914"/>
        <end position="924"/>
    </location>
</feature>
<feature type="disulfide bond" evidence="3">
    <location>
        <begin position="41"/>
        <end position="51"/>
    </location>
</feature>
<dbReference type="InterPro" id="IPR001245">
    <property type="entry name" value="Ser-Thr/Tyr_kinase_cat_dom"/>
</dbReference>
<keyword evidence="10" id="KW-1185">Reference proteome</keyword>
<evidence type="ECO:0000256" key="3">
    <source>
        <dbReference type="PROSITE-ProRule" id="PRU00076"/>
    </source>
</evidence>
<evidence type="ECO:0000313" key="9">
    <source>
        <dbReference type="EnsemblMetazoa" id="G12584.1:cds"/>
    </source>
</evidence>
<evidence type="ECO:0000259" key="8">
    <source>
        <dbReference type="PROSITE" id="PS50853"/>
    </source>
</evidence>
<organism evidence="9 10">
    <name type="scientific">Magallana gigas</name>
    <name type="common">Pacific oyster</name>
    <name type="synonym">Crassostrea gigas</name>
    <dbReference type="NCBI Taxonomy" id="29159"/>
    <lineage>
        <taxon>Eukaryota</taxon>
        <taxon>Metazoa</taxon>
        <taxon>Spiralia</taxon>
        <taxon>Lophotrochozoa</taxon>
        <taxon>Mollusca</taxon>
        <taxon>Bivalvia</taxon>
        <taxon>Autobranchia</taxon>
        <taxon>Pteriomorphia</taxon>
        <taxon>Ostreida</taxon>
        <taxon>Ostreoidea</taxon>
        <taxon>Ostreidae</taxon>
        <taxon>Magallana</taxon>
    </lineage>
</organism>
<name>A0A8W8I651_MAGGI</name>
<evidence type="ECO:0000256" key="4">
    <source>
        <dbReference type="SAM" id="MobiDB-lite"/>
    </source>
</evidence>
<dbReference type="PROSITE" id="PS01186">
    <property type="entry name" value="EGF_2"/>
    <property type="match status" value="1"/>
</dbReference>